<dbReference type="InterPro" id="IPR023213">
    <property type="entry name" value="CAT-like_dom_sf"/>
</dbReference>
<dbReference type="PANTHER" id="PTHR31642:SF217">
    <property type="entry name" value="OMEGA-HYDROXYPALMITATE O-FERULOYL TRANSFERASE-LIKE ISOFORM X1"/>
    <property type="match status" value="1"/>
</dbReference>
<keyword evidence="2" id="KW-0808">Transferase</keyword>
<dbReference type="EMBL" id="JARAOO010000007">
    <property type="protein sequence ID" value="KAJ7961542.1"/>
    <property type="molecule type" value="Genomic_DNA"/>
</dbReference>
<dbReference type="Gene3D" id="3.30.559.10">
    <property type="entry name" value="Chloramphenicol acetyltransferase-like domain"/>
    <property type="match status" value="2"/>
</dbReference>
<comment type="similarity">
    <text evidence="1">Belongs to the plant acyltransferase family.</text>
</comment>
<dbReference type="KEGG" id="qsa:O6P43_016872"/>
<dbReference type="GO" id="GO:0016747">
    <property type="term" value="F:acyltransferase activity, transferring groups other than amino-acyl groups"/>
    <property type="evidence" value="ECO:0007669"/>
    <property type="project" value="TreeGrafter"/>
</dbReference>
<reference evidence="2" key="1">
    <citation type="journal article" date="2023" name="Science">
        <title>Elucidation of the pathway for biosynthesis of saponin adjuvants from the soapbark tree.</title>
        <authorList>
            <person name="Reed J."/>
            <person name="Orme A."/>
            <person name="El-Demerdash A."/>
            <person name="Owen C."/>
            <person name="Martin L.B.B."/>
            <person name="Misra R.C."/>
            <person name="Kikuchi S."/>
            <person name="Rejzek M."/>
            <person name="Martin A.C."/>
            <person name="Harkess A."/>
            <person name="Leebens-Mack J."/>
            <person name="Louveau T."/>
            <person name="Stephenson M.J."/>
            <person name="Osbourn A."/>
        </authorList>
    </citation>
    <scope>NUCLEOTIDE SEQUENCE</scope>
    <source>
        <strain evidence="2">S10</strain>
    </source>
</reference>
<name>A0AAD7PNB2_QUISA</name>
<dbReference type="InterPro" id="IPR050317">
    <property type="entry name" value="Plant_Fungal_Acyltransferase"/>
</dbReference>
<evidence type="ECO:0000313" key="3">
    <source>
        <dbReference type="Proteomes" id="UP001163823"/>
    </source>
</evidence>
<dbReference type="AlphaFoldDB" id="A0AAD7PNB2"/>
<dbReference type="PANTHER" id="PTHR31642">
    <property type="entry name" value="TRICHOTHECENE 3-O-ACETYLTRANSFERASE"/>
    <property type="match status" value="1"/>
</dbReference>
<accession>A0AAD7PNB2</accession>
<dbReference type="Pfam" id="PF02458">
    <property type="entry name" value="Transferase"/>
    <property type="match status" value="2"/>
</dbReference>
<dbReference type="Proteomes" id="UP001163823">
    <property type="component" value="Chromosome 7"/>
</dbReference>
<gene>
    <name evidence="2" type="ORF">O6P43_016872</name>
</gene>
<comment type="caution">
    <text evidence="2">The sequence shown here is derived from an EMBL/GenBank/DDBJ whole genome shotgun (WGS) entry which is preliminary data.</text>
</comment>
<evidence type="ECO:0000256" key="1">
    <source>
        <dbReference type="ARBA" id="ARBA00009861"/>
    </source>
</evidence>
<sequence length="371" mass="41825">MEGIELVEKAVITPEKSTTQGQIFLSNIDLGLVVYQESVTFFDPPSNQMSFSEAFNRLCHALRRLLVPYAFLAGRLVPSLDENHRFEIDCNGAGVLVAAAKTHRKLSEFGDLLAPKPDFRQFVAFVLQEGEEDIDLKDKPLLCIQLTQFGCGSLALAPYYNHCTLDGVSVRDFESNLAAFTRGDDLTILPKPDRTALKARNPPKLQNYGRHGALHQRWQRRKFQQCCFHVDARKIISPQLPDGFSGNALIPGFARATVKELTEDEDSSHIRKVQEGIERLDDEYVRSGIDWLEVNRGVPRREDSFSLVAWWRLGLDEQLFAWGRVKCAIPVVVKPGLVMLLPGPKNEGGLSVCLELPEDHMEEFSKIMMEE</sequence>
<evidence type="ECO:0000313" key="2">
    <source>
        <dbReference type="EMBL" id="KAJ7961542.1"/>
    </source>
</evidence>
<protein>
    <submittedName>
        <fullName evidence="2">Omega-hydroxypalmitate O-feruloyl transferase</fullName>
    </submittedName>
</protein>
<organism evidence="2 3">
    <name type="scientific">Quillaja saponaria</name>
    <name type="common">Soap bark tree</name>
    <dbReference type="NCBI Taxonomy" id="32244"/>
    <lineage>
        <taxon>Eukaryota</taxon>
        <taxon>Viridiplantae</taxon>
        <taxon>Streptophyta</taxon>
        <taxon>Embryophyta</taxon>
        <taxon>Tracheophyta</taxon>
        <taxon>Spermatophyta</taxon>
        <taxon>Magnoliopsida</taxon>
        <taxon>eudicotyledons</taxon>
        <taxon>Gunneridae</taxon>
        <taxon>Pentapetalae</taxon>
        <taxon>rosids</taxon>
        <taxon>fabids</taxon>
        <taxon>Fabales</taxon>
        <taxon>Quillajaceae</taxon>
        <taxon>Quillaja</taxon>
    </lineage>
</organism>
<keyword evidence="3" id="KW-1185">Reference proteome</keyword>
<proteinExistence type="inferred from homology"/>